<dbReference type="AlphaFoldDB" id="A0A0C3P1H6"/>
<evidence type="ECO:0000256" key="3">
    <source>
        <dbReference type="ARBA" id="ARBA00022989"/>
    </source>
</evidence>
<protein>
    <submittedName>
        <fullName evidence="6">Uncharacterized protein</fullName>
    </submittedName>
</protein>
<dbReference type="EMBL" id="KN840444">
    <property type="protein sequence ID" value="KIP11674.1"/>
    <property type="molecule type" value="Genomic_DNA"/>
</dbReference>
<keyword evidence="2 5" id="KW-0812">Transmembrane</keyword>
<feature type="transmembrane region" description="Helical" evidence="5">
    <location>
        <begin position="41"/>
        <end position="62"/>
    </location>
</feature>
<dbReference type="GO" id="GO:0016020">
    <property type="term" value="C:membrane"/>
    <property type="evidence" value="ECO:0007669"/>
    <property type="project" value="UniProtKB-SubCell"/>
</dbReference>
<keyword evidence="3 5" id="KW-1133">Transmembrane helix</keyword>
<evidence type="ECO:0000313" key="7">
    <source>
        <dbReference type="Proteomes" id="UP000053257"/>
    </source>
</evidence>
<accession>A0A0C3P1H6</accession>
<gene>
    <name evidence="6" type="ORF">PHLGIDRAFT_436722</name>
</gene>
<dbReference type="GO" id="GO:0008381">
    <property type="term" value="F:mechanosensitive monoatomic ion channel activity"/>
    <property type="evidence" value="ECO:0007669"/>
    <property type="project" value="TreeGrafter"/>
</dbReference>
<organism evidence="6 7">
    <name type="scientific">Phlebiopsis gigantea (strain 11061_1 CR5-6)</name>
    <name type="common">White-rot fungus</name>
    <name type="synonym">Peniophora gigantea</name>
    <dbReference type="NCBI Taxonomy" id="745531"/>
    <lineage>
        <taxon>Eukaryota</taxon>
        <taxon>Fungi</taxon>
        <taxon>Dikarya</taxon>
        <taxon>Basidiomycota</taxon>
        <taxon>Agaricomycotina</taxon>
        <taxon>Agaricomycetes</taxon>
        <taxon>Polyporales</taxon>
        <taxon>Phanerochaetaceae</taxon>
        <taxon>Phlebiopsis</taxon>
    </lineage>
</organism>
<dbReference type="InterPro" id="IPR036019">
    <property type="entry name" value="MscL_channel"/>
</dbReference>
<dbReference type="HOGENOM" id="CLU_095787_2_0_1"/>
<dbReference type="Pfam" id="PF01741">
    <property type="entry name" value="MscL"/>
    <property type="match status" value="1"/>
</dbReference>
<sequence>MAGSYDREAAQERLLSETHTVVRKVQSAWSNFLDFLGRDNVLEVAVGLMIATSFTGVVNSLVSDLLLPPISLLPFMSHKNLPEKFFVLRKGLHGDNGYNTVEQAREDGAVTMNYGVFLDKAMTFLSLGLVLYAIAQTYAFFSHDSIIKHTVRCPYCRKYVSEKARRCMNCTSWLDGREDLETTALPNTAE</sequence>
<dbReference type="InterPro" id="IPR037673">
    <property type="entry name" value="MSC/AndL"/>
</dbReference>
<name>A0A0C3P1H6_PHLG1</name>
<keyword evidence="4 5" id="KW-0472">Membrane</keyword>
<dbReference type="Gene3D" id="1.10.1200.120">
    <property type="entry name" value="Large-conductance mechanosensitive channel, MscL, domain 1"/>
    <property type="match status" value="1"/>
</dbReference>
<dbReference type="PANTHER" id="PTHR30266:SF2">
    <property type="entry name" value="LARGE-CONDUCTANCE MECHANOSENSITIVE CHANNEL"/>
    <property type="match status" value="1"/>
</dbReference>
<feature type="transmembrane region" description="Helical" evidence="5">
    <location>
        <begin position="121"/>
        <end position="141"/>
    </location>
</feature>
<evidence type="ECO:0000313" key="6">
    <source>
        <dbReference type="EMBL" id="KIP11674.1"/>
    </source>
</evidence>
<keyword evidence="7" id="KW-1185">Reference proteome</keyword>
<comment type="subcellular location">
    <subcellularLocation>
        <location evidence="1">Membrane</location>
        <topology evidence="1">Multi-pass membrane protein</topology>
    </subcellularLocation>
</comment>
<dbReference type="Proteomes" id="UP000053257">
    <property type="component" value="Unassembled WGS sequence"/>
</dbReference>
<evidence type="ECO:0000256" key="1">
    <source>
        <dbReference type="ARBA" id="ARBA00004141"/>
    </source>
</evidence>
<evidence type="ECO:0000256" key="5">
    <source>
        <dbReference type="SAM" id="Phobius"/>
    </source>
</evidence>
<evidence type="ECO:0000256" key="4">
    <source>
        <dbReference type="ARBA" id="ARBA00023136"/>
    </source>
</evidence>
<dbReference type="STRING" id="745531.A0A0C3P1H6"/>
<proteinExistence type="predicted"/>
<reference evidence="6 7" key="1">
    <citation type="journal article" date="2014" name="PLoS Genet.">
        <title>Analysis of the Phlebiopsis gigantea genome, transcriptome and secretome provides insight into its pioneer colonization strategies of wood.</title>
        <authorList>
            <person name="Hori C."/>
            <person name="Ishida T."/>
            <person name="Igarashi K."/>
            <person name="Samejima M."/>
            <person name="Suzuki H."/>
            <person name="Master E."/>
            <person name="Ferreira P."/>
            <person name="Ruiz-Duenas F.J."/>
            <person name="Held B."/>
            <person name="Canessa P."/>
            <person name="Larrondo L.F."/>
            <person name="Schmoll M."/>
            <person name="Druzhinina I.S."/>
            <person name="Kubicek C.P."/>
            <person name="Gaskell J.A."/>
            <person name="Kersten P."/>
            <person name="St John F."/>
            <person name="Glasner J."/>
            <person name="Sabat G."/>
            <person name="Splinter BonDurant S."/>
            <person name="Syed K."/>
            <person name="Yadav J."/>
            <person name="Mgbeahuruike A.C."/>
            <person name="Kovalchuk A."/>
            <person name="Asiegbu F.O."/>
            <person name="Lackner G."/>
            <person name="Hoffmeister D."/>
            <person name="Rencoret J."/>
            <person name="Gutierrez A."/>
            <person name="Sun H."/>
            <person name="Lindquist E."/>
            <person name="Barry K."/>
            <person name="Riley R."/>
            <person name="Grigoriev I.V."/>
            <person name="Henrissat B."/>
            <person name="Kues U."/>
            <person name="Berka R.M."/>
            <person name="Martinez A.T."/>
            <person name="Covert S.F."/>
            <person name="Blanchette R.A."/>
            <person name="Cullen D."/>
        </authorList>
    </citation>
    <scope>NUCLEOTIDE SEQUENCE [LARGE SCALE GENOMIC DNA]</scope>
    <source>
        <strain evidence="6 7">11061_1 CR5-6</strain>
    </source>
</reference>
<dbReference type="OrthoDB" id="10010920at2759"/>
<dbReference type="SUPFAM" id="SSF81330">
    <property type="entry name" value="Gated mechanosensitive channel"/>
    <property type="match status" value="1"/>
</dbReference>
<dbReference type="PANTHER" id="PTHR30266">
    <property type="entry name" value="MECHANOSENSITIVE CHANNEL MSCL"/>
    <property type="match status" value="1"/>
</dbReference>
<evidence type="ECO:0000256" key="2">
    <source>
        <dbReference type="ARBA" id="ARBA00022692"/>
    </source>
</evidence>